<dbReference type="VEuPathDB" id="FungiDB:LCOR_05362.1"/>
<name>A0A068RWJ6_9FUNG</name>
<evidence type="ECO:0000313" key="3">
    <source>
        <dbReference type="Proteomes" id="UP000027586"/>
    </source>
</evidence>
<protein>
    <submittedName>
        <fullName evidence="2">Uncharacterized protein</fullName>
    </submittedName>
</protein>
<evidence type="ECO:0000256" key="1">
    <source>
        <dbReference type="SAM" id="MobiDB-lite"/>
    </source>
</evidence>
<comment type="caution">
    <text evidence="2">The sequence shown here is derived from an EMBL/GenBank/DDBJ whole genome shotgun (WGS) entry which is preliminary data.</text>
</comment>
<sequence length="129" mass="14123">MFFSTSNRVHVLDTPAAVTDKKSAPSPTPSMSHSVSTVFQNRKASFRRSITRMLHPKKSTHQADDLDTPCLSTSTSISSVRSSFSFSRKSSSHQPLPAPRSSKSIELESLIVEYPSRTVRVSLTPICAA</sequence>
<organism evidence="2 3">
    <name type="scientific">Lichtheimia corymbifera JMRC:FSU:9682</name>
    <dbReference type="NCBI Taxonomy" id="1263082"/>
    <lineage>
        <taxon>Eukaryota</taxon>
        <taxon>Fungi</taxon>
        <taxon>Fungi incertae sedis</taxon>
        <taxon>Mucoromycota</taxon>
        <taxon>Mucoromycotina</taxon>
        <taxon>Mucoromycetes</taxon>
        <taxon>Mucorales</taxon>
        <taxon>Lichtheimiaceae</taxon>
        <taxon>Lichtheimia</taxon>
    </lineage>
</organism>
<dbReference type="AlphaFoldDB" id="A0A068RWJ6"/>
<dbReference type="Proteomes" id="UP000027586">
    <property type="component" value="Unassembled WGS sequence"/>
</dbReference>
<dbReference type="OrthoDB" id="2269562at2759"/>
<evidence type="ECO:0000313" key="2">
    <source>
        <dbReference type="EMBL" id="CDH54075.1"/>
    </source>
</evidence>
<feature type="compositionally biased region" description="Polar residues" evidence="1">
    <location>
        <begin position="29"/>
        <end position="38"/>
    </location>
</feature>
<reference evidence="2" key="1">
    <citation type="submission" date="2013-08" db="EMBL/GenBank/DDBJ databases">
        <title>Gene expansion shapes genome architecture in the human pathogen Lichtheimia corymbifera: an evolutionary genomics analysis in the ancient terrestrial Mucorales (Mucoromycotina).</title>
        <authorList>
            <person name="Schwartze V.U."/>
            <person name="Winter S."/>
            <person name="Shelest E."/>
            <person name="Marcet-Houben M."/>
            <person name="Horn F."/>
            <person name="Wehner S."/>
            <person name="Hoffmann K."/>
            <person name="Riege K."/>
            <person name="Sammeth M."/>
            <person name="Nowrousian M."/>
            <person name="Valiante V."/>
            <person name="Linde J."/>
            <person name="Jacobsen I.D."/>
            <person name="Marz M."/>
            <person name="Brakhage A.A."/>
            <person name="Gabaldon T."/>
            <person name="Bocker S."/>
            <person name="Voigt K."/>
        </authorList>
    </citation>
    <scope>NUCLEOTIDE SEQUENCE [LARGE SCALE GENOMIC DNA]</scope>
    <source>
        <strain evidence="2">FSU 9682</strain>
    </source>
</reference>
<accession>A0A068RWJ6</accession>
<gene>
    <name evidence="2" type="ORF">LCOR_05362.1</name>
</gene>
<proteinExistence type="predicted"/>
<feature type="region of interest" description="Disordered" evidence="1">
    <location>
        <begin position="52"/>
        <end position="75"/>
    </location>
</feature>
<feature type="region of interest" description="Disordered" evidence="1">
    <location>
        <begin position="14"/>
        <end position="38"/>
    </location>
</feature>
<keyword evidence="3" id="KW-1185">Reference proteome</keyword>
<dbReference type="EMBL" id="CBTN010000021">
    <property type="protein sequence ID" value="CDH54075.1"/>
    <property type="molecule type" value="Genomic_DNA"/>
</dbReference>